<keyword evidence="4" id="KW-1185">Reference proteome</keyword>
<dbReference type="Proteomes" id="UP000005713">
    <property type="component" value="Unassembled WGS sequence"/>
</dbReference>
<dbReference type="PANTHER" id="PTHR42951:SF4">
    <property type="entry name" value="ACYL-COENZYME A THIOESTERASE MBLAC2"/>
    <property type="match status" value="1"/>
</dbReference>
<comment type="caution">
    <text evidence="3">The sequence shown here is derived from an EMBL/GenBank/DDBJ whole genome shotgun (WGS) entry which is preliminary data.</text>
</comment>
<dbReference type="InterPro" id="IPR036866">
    <property type="entry name" value="RibonucZ/Hydroxyglut_hydro"/>
</dbReference>
<proteinExistence type="inferred from homology"/>
<dbReference type="GO" id="GO:0017001">
    <property type="term" value="P:antibiotic catabolic process"/>
    <property type="evidence" value="ECO:0007669"/>
    <property type="project" value="UniProtKB-ARBA"/>
</dbReference>
<dbReference type="OrthoDB" id="420651at2"/>
<dbReference type="SMART" id="SM00849">
    <property type="entry name" value="Lactamase_B"/>
    <property type="match status" value="1"/>
</dbReference>
<dbReference type="NCBIfam" id="TIGR04559">
    <property type="entry name" value="SoxH_rel_PQQ_2"/>
    <property type="match status" value="1"/>
</dbReference>
<comment type="similarity">
    <text evidence="1">Belongs to the metallo-beta-lactamase superfamily. Class-B beta-lactamase family.</text>
</comment>
<dbReference type="eggNOG" id="COG0491">
    <property type="taxonomic scope" value="Bacteria"/>
</dbReference>
<organism evidence="3 4">
    <name type="scientific">Sagittula stellata (strain ATCC 700073 / DSM 11524 / E-37)</name>
    <dbReference type="NCBI Taxonomy" id="388399"/>
    <lineage>
        <taxon>Bacteria</taxon>
        <taxon>Pseudomonadati</taxon>
        <taxon>Pseudomonadota</taxon>
        <taxon>Alphaproteobacteria</taxon>
        <taxon>Rhodobacterales</taxon>
        <taxon>Roseobacteraceae</taxon>
        <taxon>Sagittula</taxon>
    </lineage>
</organism>
<name>A3KAU9_SAGS3</name>
<evidence type="ECO:0000313" key="4">
    <source>
        <dbReference type="Proteomes" id="UP000005713"/>
    </source>
</evidence>
<dbReference type="SUPFAM" id="SSF56281">
    <property type="entry name" value="Metallo-hydrolase/oxidoreductase"/>
    <property type="match status" value="1"/>
</dbReference>
<sequence length="346" mass="36924">MFEAVVMLCLTAGGDTCRNVLLPGYEAGTQLECEAKIAAQPPDGPVFSRGVVKGVPTCVPAGPVLDLEEVAPGVWVHEGLIEEPDAENGGDVSNLAIVIGRDSVAVIDSGSARWIGESLWRAIRAKTPLPVSHVILTHVHPDHVFGAAVFAEAGAEIVGHQGLPRALADREENYLDSLDRLVGAQRMLGTETPKVTRTVAEADRIDLGGRVLRLHAWPAAHTTVDLTVFDETTGTLLAGDLLFDLHTPALDGSLRGWQSVLAELEGQGTQAVPGHGGPILLWPEGAAPLKRYLDTLARDTRAAIDAGDRLGEAVTHIAQSERDAWDLFDAYNARNATVAFTELEWE</sequence>
<evidence type="ECO:0000259" key="2">
    <source>
        <dbReference type="SMART" id="SM00849"/>
    </source>
</evidence>
<dbReference type="CDD" id="cd16282">
    <property type="entry name" value="metallo-hydrolase-like_MBL-fold"/>
    <property type="match status" value="1"/>
</dbReference>
<dbReference type="EMBL" id="AAYA01000026">
    <property type="protein sequence ID" value="EBA05677.1"/>
    <property type="molecule type" value="Genomic_DNA"/>
</dbReference>
<dbReference type="InterPro" id="IPR050855">
    <property type="entry name" value="NDM-1-like"/>
</dbReference>
<reference evidence="3 4" key="1">
    <citation type="submission" date="2006-06" db="EMBL/GenBank/DDBJ databases">
        <authorList>
            <person name="Moran M.A."/>
            <person name="Ferriera S."/>
            <person name="Johnson J."/>
            <person name="Kravitz S."/>
            <person name="Beeson K."/>
            <person name="Sutton G."/>
            <person name="Rogers Y.-H."/>
            <person name="Friedman R."/>
            <person name="Frazier M."/>
            <person name="Venter J.C."/>
        </authorList>
    </citation>
    <scope>NUCLEOTIDE SEQUENCE [LARGE SCALE GENOMIC DNA]</scope>
    <source>
        <strain evidence="3 4">E-37</strain>
    </source>
</reference>
<dbReference type="PANTHER" id="PTHR42951">
    <property type="entry name" value="METALLO-BETA-LACTAMASE DOMAIN-CONTAINING"/>
    <property type="match status" value="1"/>
</dbReference>
<feature type="domain" description="Metallo-beta-lactamase" evidence="2">
    <location>
        <begin position="92"/>
        <end position="275"/>
    </location>
</feature>
<dbReference type="Pfam" id="PF00753">
    <property type="entry name" value="Lactamase_B"/>
    <property type="match status" value="1"/>
</dbReference>
<dbReference type="AlphaFoldDB" id="A3KAU9"/>
<dbReference type="Gene3D" id="3.60.15.10">
    <property type="entry name" value="Ribonuclease Z/Hydroxyacylglutathione hydrolase-like"/>
    <property type="match status" value="1"/>
</dbReference>
<accession>A3KAU9</accession>
<gene>
    <name evidence="3" type="ORF">SSE37_03225</name>
</gene>
<protein>
    <recommendedName>
        <fullName evidence="2">Metallo-beta-lactamase domain-containing protein</fullName>
    </recommendedName>
</protein>
<dbReference type="InterPro" id="IPR030829">
    <property type="entry name" value="SoxH-rel_PQQ_2"/>
</dbReference>
<dbReference type="InterPro" id="IPR001279">
    <property type="entry name" value="Metallo-B-lactamas"/>
</dbReference>
<evidence type="ECO:0000313" key="3">
    <source>
        <dbReference type="EMBL" id="EBA05677.1"/>
    </source>
</evidence>
<evidence type="ECO:0000256" key="1">
    <source>
        <dbReference type="ARBA" id="ARBA00005250"/>
    </source>
</evidence>
<dbReference type="RefSeq" id="WP_005863978.1">
    <property type="nucleotide sequence ID" value="NZ_AAYA01000026.1"/>
</dbReference>